<feature type="domain" description="Heterokaryon incompatibility" evidence="1">
    <location>
        <begin position="306"/>
        <end position="463"/>
    </location>
</feature>
<dbReference type="EMBL" id="JAQOWY010000256">
    <property type="protein sequence ID" value="KAK1845884.1"/>
    <property type="molecule type" value="Genomic_DNA"/>
</dbReference>
<name>A0AAD9AHW7_9PEZI</name>
<organism evidence="2 3">
    <name type="scientific">Colletotrichum chrysophilum</name>
    <dbReference type="NCBI Taxonomy" id="1836956"/>
    <lineage>
        <taxon>Eukaryota</taxon>
        <taxon>Fungi</taxon>
        <taxon>Dikarya</taxon>
        <taxon>Ascomycota</taxon>
        <taxon>Pezizomycotina</taxon>
        <taxon>Sordariomycetes</taxon>
        <taxon>Hypocreomycetidae</taxon>
        <taxon>Glomerellales</taxon>
        <taxon>Glomerellaceae</taxon>
        <taxon>Colletotrichum</taxon>
        <taxon>Colletotrichum gloeosporioides species complex</taxon>
    </lineage>
</organism>
<evidence type="ECO:0000313" key="3">
    <source>
        <dbReference type="Proteomes" id="UP001243330"/>
    </source>
</evidence>
<dbReference type="InterPro" id="IPR010730">
    <property type="entry name" value="HET"/>
</dbReference>
<accession>A0AAD9AHW7</accession>
<dbReference type="Pfam" id="PF06985">
    <property type="entry name" value="HET"/>
    <property type="match status" value="1"/>
</dbReference>
<protein>
    <recommendedName>
        <fullName evidence="1">Heterokaryon incompatibility domain-containing protein</fullName>
    </recommendedName>
</protein>
<evidence type="ECO:0000259" key="1">
    <source>
        <dbReference type="Pfam" id="PF06985"/>
    </source>
</evidence>
<dbReference type="Proteomes" id="UP001243330">
    <property type="component" value="Unassembled WGS sequence"/>
</dbReference>
<gene>
    <name evidence="2" type="ORF">CCHR01_11494</name>
</gene>
<evidence type="ECO:0000313" key="2">
    <source>
        <dbReference type="EMBL" id="KAK1845884.1"/>
    </source>
</evidence>
<dbReference type="PANTHER" id="PTHR33112:SF16">
    <property type="entry name" value="HETEROKARYON INCOMPATIBILITY DOMAIN-CONTAINING PROTEIN"/>
    <property type="match status" value="1"/>
</dbReference>
<comment type="caution">
    <text evidence="2">The sequence shown here is derived from an EMBL/GenBank/DDBJ whole genome shotgun (WGS) entry which is preliminary data.</text>
</comment>
<dbReference type="PANTHER" id="PTHR33112">
    <property type="entry name" value="DOMAIN PROTEIN, PUTATIVE-RELATED"/>
    <property type="match status" value="1"/>
</dbReference>
<keyword evidence="3" id="KW-1185">Reference proteome</keyword>
<sequence length="793" mass="90381">MRTKKRGNQGPPSETDYEILHLKRAIVAPNAGEHSCDKCIGILVKPLPEPFQRAFTKSKDYFRLDVTTSKVQKMAASGCAFWTMIQERLEFEAFKVVLEQQCSKVEYNLQKHDGRWSNVHYEALAASMGEEQVKEYQRLCQVMRNLPWRSASRDDESVGAVAADVAEDFVRILVAYTNIDDDNPGDYDDQSAKVDVNIIMRPNPAGERFKSVRWISFWVSFFALGLPAILGDFGDARQTYVGSPSNTTPDSLASMSLIQSWLRKCEIDHNCGIKDRPSSMPSFLLDVSCKQKVKLVSVTQDMRERYIALSYCWGVGIQKTMLKIGNKNDLMSGLELHHFDPTIQDAMKVTRELNFQFLWIDALCIIQDDYDFKAKELGKMGNIYQCATFTIIASAAKDVKQGFLRDRHATIGPARDMTAPQPIFKIKAYGKRGKHYVQVPILLTPYHFDYPEPWYTRAWTFQELLFSRRRLQYLNNRTTWSCYCGEQVVQHCDGWIIGKAHTHPGYGIAEQETFSDVMEILKNPGDAQFKSSELLEYWCELVDMYCTRKVTYQSDRLPAISAIAQEFAVALKDKYICGIWKSDLPSGLLWSSQFAQSDNKNPVRRPGPVERPKPTWSWSAYDDDVTWINTHLEKQKDPDFEILSHDIQLVSADAPFGEVKKGELRVRGLMIGIPLPTTSAENGIPVIIVEGMEMPAVIDYPDDPRLQQNSRSKLSALIVVQTGWSILEGIIVAEEENNRWSRVGWWDSQHTRTEPLTPGSTEKDSMKSAKEAYRAKLRSLWGGKENVREIVLM</sequence>
<dbReference type="AlphaFoldDB" id="A0AAD9AHW7"/>
<reference evidence="2" key="1">
    <citation type="submission" date="2023-01" db="EMBL/GenBank/DDBJ databases">
        <title>Colletotrichum chrysophilum M932 genome sequence.</title>
        <authorList>
            <person name="Baroncelli R."/>
        </authorList>
    </citation>
    <scope>NUCLEOTIDE SEQUENCE</scope>
    <source>
        <strain evidence="2">M932</strain>
    </source>
</reference>
<proteinExistence type="predicted"/>